<accession>A0A077WT77</accession>
<name>A0A077WT77_9FUNG</name>
<gene>
    <name evidence="2" type="ORF">LRAMOSA11292</name>
</gene>
<protein>
    <submittedName>
        <fullName evidence="2">Uncharacterized protein</fullName>
    </submittedName>
</protein>
<proteinExistence type="predicted"/>
<dbReference type="AlphaFoldDB" id="A0A077WT77"/>
<organism evidence="2">
    <name type="scientific">Lichtheimia ramosa</name>
    <dbReference type="NCBI Taxonomy" id="688394"/>
    <lineage>
        <taxon>Eukaryota</taxon>
        <taxon>Fungi</taxon>
        <taxon>Fungi incertae sedis</taxon>
        <taxon>Mucoromycota</taxon>
        <taxon>Mucoromycotina</taxon>
        <taxon>Mucoromycetes</taxon>
        <taxon>Mucorales</taxon>
        <taxon>Lichtheimiaceae</taxon>
        <taxon>Lichtheimia</taxon>
    </lineage>
</organism>
<dbReference type="EMBL" id="LK023341">
    <property type="protein sequence ID" value="CDS10806.1"/>
    <property type="molecule type" value="Genomic_DNA"/>
</dbReference>
<sequence>MRPEVIDLVSESSSDSSSVNGDNNVLNEQQAPCGVMTEKASQLRESLKNKGWIEVDAENVKDDIDRIYASEGEVWIYKSKGINPEKAAIKAEQVNNGQSTAPKARRLEFRIHESHYYDCHRARKKQIRPWRPDDDTVHRRNIVRPSKKAGCKARLTVRFYLETPGIAFVRKTKDHDTHTPGDPEEIGHLPTRKRVFECIPATATRHDPSY</sequence>
<reference evidence="2" key="1">
    <citation type="journal article" date="2014" name="Genome Announc.">
        <title>De novo whole-genome sequence and genome annotation of Lichtheimia ramosa.</title>
        <authorList>
            <person name="Linde J."/>
            <person name="Schwartze V."/>
            <person name="Binder U."/>
            <person name="Lass-Florl C."/>
            <person name="Voigt K."/>
            <person name="Horn F."/>
        </authorList>
    </citation>
    <scope>NUCLEOTIDE SEQUENCE</scope>
    <source>
        <strain evidence="2">JMRC FSU:6197</strain>
    </source>
</reference>
<evidence type="ECO:0000256" key="1">
    <source>
        <dbReference type="SAM" id="MobiDB-lite"/>
    </source>
</evidence>
<feature type="compositionally biased region" description="Low complexity" evidence="1">
    <location>
        <begin position="7"/>
        <end position="25"/>
    </location>
</feature>
<feature type="region of interest" description="Disordered" evidence="1">
    <location>
        <begin position="1"/>
        <end position="29"/>
    </location>
</feature>
<evidence type="ECO:0000313" key="2">
    <source>
        <dbReference type="EMBL" id="CDS10806.1"/>
    </source>
</evidence>
<dbReference type="OrthoDB" id="10449084at2759"/>